<evidence type="ECO:0000313" key="3">
    <source>
        <dbReference type="Proteomes" id="UP000187280"/>
    </source>
</evidence>
<dbReference type="InterPro" id="IPR051908">
    <property type="entry name" value="Ribosomal_N-acetyltransferase"/>
</dbReference>
<dbReference type="PANTHER" id="PTHR43441">
    <property type="entry name" value="RIBOSOMAL-PROTEIN-SERINE ACETYLTRANSFERASE"/>
    <property type="match status" value="1"/>
</dbReference>
<sequence length="178" mass="19986">MFPLITPRFFIRPFTPDDIPQLAEAVRESKDTLGRWLSWCTDEYSIPEMSRWVAQSALRIKEGMAFDLAIIEQNSGRLMGSVGINSIQSGYQMGNIGYWVRQSEQGQQIALEAVKAITAFGFDQLGLTRLEIIAAEHNLPSRRIAEKAGARFEGIAYNRLVIHGHPTDAAMYSLIPTR</sequence>
<dbReference type="GO" id="GO:0005737">
    <property type="term" value="C:cytoplasm"/>
    <property type="evidence" value="ECO:0007669"/>
    <property type="project" value="TreeGrafter"/>
</dbReference>
<evidence type="ECO:0000313" key="2">
    <source>
        <dbReference type="EMBL" id="SEA07803.1"/>
    </source>
</evidence>
<dbReference type="InterPro" id="IPR000182">
    <property type="entry name" value="GNAT_dom"/>
</dbReference>
<dbReference type="RefSeq" id="WP_026742607.1">
    <property type="nucleotide sequence ID" value="NZ_FNQS01000002.1"/>
</dbReference>
<dbReference type="Proteomes" id="UP000187280">
    <property type="component" value="Unassembled WGS sequence"/>
</dbReference>
<organism evidence="2 3">
    <name type="scientific">Lonsdalea quercina</name>
    <dbReference type="NCBI Taxonomy" id="71657"/>
    <lineage>
        <taxon>Bacteria</taxon>
        <taxon>Pseudomonadati</taxon>
        <taxon>Pseudomonadota</taxon>
        <taxon>Gammaproteobacteria</taxon>
        <taxon>Enterobacterales</taxon>
        <taxon>Pectobacteriaceae</taxon>
        <taxon>Lonsdalea</taxon>
    </lineage>
</organism>
<reference evidence="2 3" key="1">
    <citation type="submission" date="2016-10" db="EMBL/GenBank/DDBJ databases">
        <authorList>
            <person name="de Groot N.N."/>
        </authorList>
    </citation>
    <scope>NUCLEOTIDE SEQUENCE [LARGE SCALE GENOMIC DNA]</scope>
    <source>
        <strain evidence="2 3">ATCC 29281</strain>
    </source>
</reference>
<protein>
    <submittedName>
        <fullName evidence="2">Protein N-acetyltransferase, RimJ/RimL family</fullName>
    </submittedName>
</protein>
<dbReference type="InterPro" id="IPR016181">
    <property type="entry name" value="Acyl_CoA_acyltransferase"/>
</dbReference>
<dbReference type="AlphaFoldDB" id="A0A1H3Y8A1"/>
<keyword evidence="3" id="KW-1185">Reference proteome</keyword>
<dbReference type="GO" id="GO:0008999">
    <property type="term" value="F:protein-N-terminal-alanine acetyltransferase activity"/>
    <property type="evidence" value="ECO:0007669"/>
    <property type="project" value="TreeGrafter"/>
</dbReference>
<dbReference type="GO" id="GO:1990189">
    <property type="term" value="F:protein N-terminal-serine acetyltransferase activity"/>
    <property type="evidence" value="ECO:0007669"/>
    <property type="project" value="TreeGrafter"/>
</dbReference>
<dbReference type="STRING" id="71657.SAMN02982996_00911"/>
<dbReference type="PANTHER" id="PTHR43441:SF10">
    <property type="entry name" value="ACETYLTRANSFERASE"/>
    <property type="match status" value="1"/>
</dbReference>
<gene>
    <name evidence="2" type="ORF">SAMN02982996_00911</name>
</gene>
<name>A0A1H3Y8A1_9GAMM</name>
<dbReference type="Gene3D" id="3.40.630.30">
    <property type="match status" value="1"/>
</dbReference>
<dbReference type="PROSITE" id="PS51186">
    <property type="entry name" value="GNAT"/>
    <property type="match status" value="1"/>
</dbReference>
<dbReference type="EMBL" id="FNQS01000002">
    <property type="protein sequence ID" value="SEA07803.1"/>
    <property type="molecule type" value="Genomic_DNA"/>
</dbReference>
<evidence type="ECO:0000259" key="1">
    <source>
        <dbReference type="PROSITE" id="PS51186"/>
    </source>
</evidence>
<accession>A0A1H3Y8A1</accession>
<feature type="domain" description="N-acetyltransferase" evidence="1">
    <location>
        <begin position="9"/>
        <end position="176"/>
    </location>
</feature>
<keyword evidence="2" id="KW-0808">Transferase</keyword>
<dbReference type="SUPFAM" id="SSF55729">
    <property type="entry name" value="Acyl-CoA N-acyltransferases (Nat)"/>
    <property type="match status" value="1"/>
</dbReference>
<proteinExistence type="predicted"/>
<dbReference type="Pfam" id="PF13302">
    <property type="entry name" value="Acetyltransf_3"/>
    <property type="match status" value="1"/>
</dbReference>
<dbReference type="GeneID" id="97763826"/>
<dbReference type="eggNOG" id="COG1670">
    <property type="taxonomic scope" value="Bacteria"/>
</dbReference>